<dbReference type="EMBL" id="ACGU01000055">
    <property type="protein sequence ID" value="EEJ71956.1"/>
    <property type="molecule type" value="Genomic_DNA"/>
</dbReference>
<organism evidence="1 2">
    <name type="scientific">Lactobacillus ultunensis DSM 16047</name>
    <dbReference type="NCBI Taxonomy" id="525365"/>
    <lineage>
        <taxon>Bacteria</taxon>
        <taxon>Bacillati</taxon>
        <taxon>Bacillota</taxon>
        <taxon>Bacilli</taxon>
        <taxon>Lactobacillales</taxon>
        <taxon>Lactobacillaceae</taxon>
        <taxon>Lactobacillus</taxon>
    </lineage>
</organism>
<gene>
    <name evidence="1" type="ORF">HMPREF0548_1198</name>
</gene>
<evidence type="ECO:0000313" key="1">
    <source>
        <dbReference type="EMBL" id="EEJ71956.1"/>
    </source>
</evidence>
<keyword evidence="2" id="KW-1185">Reference proteome</keyword>
<dbReference type="Proteomes" id="UP000005583">
    <property type="component" value="Unassembled WGS sequence"/>
</dbReference>
<evidence type="ECO:0000313" key="2">
    <source>
        <dbReference type="Proteomes" id="UP000005583"/>
    </source>
</evidence>
<protein>
    <submittedName>
        <fullName evidence="1">Uncharacterized protein</fullName>
    </submittedName>
</protein>
<dbReference type="STRING" id="525365.HMPREF0548_1198"/>
<dbReference type="RefSeq" id="WP_007125726.1">
    <property type="nucleotide sequence ID" value="NZ_AZFO01000011.1"/>
</dbReference>
<comment type="caution">
    <text evidence="1">The sequence shown here is derived from an EMBL/GenBank/DDBJ whole genome shotgun (WGS) entry which is preliminary data.</text>
</comment>
<accession>C2ENF2</accession>
<dbReference type="AlphaFoldDB" id="C2ENF2"/>
<name>C2ENF2_9LACO</name>
<proteinExistence type="predicted"/>
<dbReference type="HOGENOM" id="CLU_2788756_0_0_9"/>
<reference evidence="1 2" key="1">
    <citation type="submission" date="2009-01" db="EMBL/GenBank/DDBJ databases">
        <authorList>
            <person name="Qin X."/>
            <person name="Bachman B."/>
            <person name="Battles P."/>
            <person name="Bell A."/>
            <person name="Bess C."/>
            <person name="Bickham C."/>
            <person name="Chaboub L."/>
            <person name="Chen D."/>
            <person name="Coyle M."/>
            <person name="Deiros D.R."/>
            <person name="Dinh H."/>
            <person name="Forbes L."/>
            <person name="Fowler G."/>
            <person name="Francisco L."/>
            <person name="Fu Q."/>
            <person name="Gubbala S."/>
            <person name="Hale W."/>
            <person name="Han Y."/>
            <person name="Hemphill L."/>
            <person name="Highlander S.K."/>
            <person name="Hirani K."/>
            <person name="Hogues M."/>
            <person name="Jackson L."/>
            <person name="Jakkamsetti A."/>
            <person name="Javaid M."/>
            <person name="Jiang H."/>
            <person name="Korchina V."/>
            <person name="Kovar C."/>
            <person name="Lara F."/>
            <person name="Lee S."/>
            <person name="Mata R."/>
            <person name="Mathew T."/>
            <person name="Moen C."/>
            <person name="Morales K."/>
            <person name="Munidasa M."/>
            <person name="Nazareth L."/>
            <person name="Ngo R."/>
            <person name="Nguyen L."/>
            <person name="Okwuonu G."/>
            <person name="Ongeri F."/>
            <person name="Patil S."/>
            <person name="Petrosino J."/>
            <person name="Pham C."/>
            <person name="Pham P."/>
            <person name="Pu L.-L."/>
            <person name="Puazo M."/>
            <person name="Raj R."/>
            <person name="Reid J."/>
            <person name="Rouhana J."/>
            <person name="Saada N."/>
            <person name="Shang Y."/>
            <person name="Simmons D."/>
            <person name="Thornton R."/>
            <person name="Warren J."/>
            <person name="Weissenberger G."/>
            <person name="Zhang J."/>
            <person name="Zhang L."/>
            <person name="Zhou C."/>
            <person name="Zhu D."/>
            <person name="Muzny D."/>
            <person name="Worley K."/>
            <person name="Gibbs R."/>
        </authorList>
    </citation>
    <scope>NUCLEOTIDE SEQUENCE [LARGE SCALE GENOMIC DNA]</scope>
    <source>
        <strain evidence="1 2">DSM 16047</strain>
    </source>
</reference>
<sequence>MFAVKERRILKKHVKNLKSASLYKTYRKIFNELETDPLIRTHHFELLAKRKTKPSLYSKSRQPDWLLS</sequence>